<name>A0ABQ8SAD4_PERAM</name>
<evidence type="ECO:0008006" key="4">
    <source>
        <dbReference type="Google" id="ProtNLM"/>
    </source>
</evidence>
<dbReference type="Proteomes" id="UP001148838">
    <property type="component" value="Unassembled WGS sequence"/>
</dbReference>
<feature type="compositionally biased region" description="Basic and acidic residues" evidence="1">
    <location>
        <begin position="209"/>
        <end position="222"/>
    </location>
</feature>
<dbReference type="PANTHER" id="PTHR47326">
    <property type="entry name" value="TRANSPOSABLE ELEMENT TC3 TRANSPOSASE-LIKE PROTEIN"/>
    <property type="match status" value="1"/>
</dbReference>
<reference evidence="2 3" key="1">
    <citation type="journal article" date="2022" name="Allergy">
        <title>Genome assembly and annotation of Periplaneta americana reveal a comprehensive cockroach allergen profile.</title>
        <authorList>
            <person name="Wang L."/>
            <person name="Xiong Q."/>
            <person name="Saelim N."/>
            <person name="Wang L."/>
            <person name="Nong W."/>
            <person name="Wan A.T."/>
            <person name="Shi M."/>
            <person name="Liu X."/>
            <person name="Cao Q."/>
            <person name="Hui J.H.L."/>
            <person name="Sookrung N."/>
            <person name="Leung T.F."/>
            <person name="Tungtrongchitr A."/>
            <person name="Tsui S.K.W."/>
        </authorList>
    </citation>
    <scope>NUCLEOTIDE SEQUENCE [LARGE SCALE GENOMIC DNA]</scope>
    <source>
        <strain evidence="2">PWHHKU_190912</strain>
    </source>
</reference>
<organism evidence="2 3">
    <name type="scientific">Periplaneta americana</name>
    <name type="common">American cockroach</name>
    <name type="synonym">Blatta americana</name>
    <dbReference type="NCBI Taxonomy" id="6978"/>
    <lineage>
        <taxon>Eukaryota</taxon>
        <taxon>Metazoa</taxon>
        <taxon>Ecdysozoa</taxon>
        <taxon>Arthropoda</taxon>
        <taxon>Hexapoda</taxon>
        <taxon>Insecta</taxon>
        <taxon>Pterygota</taxon>
        <taxon>Neoptera</taxon>
        <taxon>Polyneoptera</taxon>
        <taxon>Dictyoptera</taxon>
        <taxon>Blattodea</taxon>
        <taxon>Blattoidea</taxon>
        <taxon>Blattidae</taxon>
        <taxon>Blattinae</taxon>
        <taxon>Periplaneta</taxon>
    </lineage>
</organism>
<protein>
    <recommendedName>
        <fullName evidence="4">DUF4817 domain-containing protein</fullName>
    </recommendedName>
</protein>
<dbReference type="InterPro" id="IPR036397">
    <property type="entry name" value="RNaseH_sf"/>
</dbReference>
<keyword evidence="3" id="KW-1185">Reference proteome</keyword>
<evidence type="ECO:0000313" key="3">
    <source>
        <dbReference type="Proteomes" id="UP001148838"/>
    </source>
</evidence>
<feature type="region of interest" description="Disordered" evidence="1">
    <location>
        <begin position="202"/>
        <end position="222"/>
    </location>
</feature>
<sequence>MWTPQQKVQCVLWLAEEKSVTPACSSYMDRWIGRRGSIAWPNRSPNMTSLVYFLRLCEGCCVAKRTASTGIRIKRDEGEKGSWAVAIGLASREYRRQEYQRNNSIRKSGRQESTCDNLNDIQEYSRKRNDSDRIKAEIEKKKSNPVRKSYCVLQFAKINSVTVVQRYFRARFQKSPPTPQARESICDWQRKFETTDCFCKGKSPGRPPVSEEKVERAAHERSPQKSIARASLELQIPQQDEILPQRWIGHAADDNNALERWPPRSPDLTPCDFLLWGFVKDRLFVPPLSFDLDEMKGRIRRELWQVSMQLCYIKFGMNLIVVLMCVV</sequence>
<accession>A0ABQ8SAD4</accession>
<dbReference type="PANTHER" id="PTHR47326:SF1">
    <property type="entry name" value="HTH PSQ-TYPE DOMAIN-CONTAINING PROTEIN"/>
    <property type="match status" value="1"/>
</dbReference>
<evidence type="ECO:0000256" key="1">
    <source>
        <dbReference type="SAM" id="MobiDB-lite"/>
    </source>
</evidence>
<dbReference type="EMBL" id="JAJSOF020000031">
    <property type="protein sequence ID" value="KAJ4430846.1"/>
    <property type="molecule type" value="Genomic_DNA"/>
</dbReference>
<gene>
    <name evidence="2" type="ORF">ANN_19437</name>
</gene>
<evidence type="ECO:0000313" key="2">
    <source>
        <dbReference type="EMBL" id="KAJ4430846.1"/>
    </source>
</evidence>
<dbReference type="Gene3D" id="3.30.420.10">
    <property type="entry name" value="Ribonuclease H-like superfamily/Ribonuclease H"/>
    <property type="match status" value="1"/>
</dbReference>
<proteinExistence type="predicted"/>
<comment type="caution">
    <text evidence="2">The sequence shown here is derived from an EMBL/GenBank/DDBJ whole genome shotgun (WGS) entry which is preliminary data.</text>
</comment>